<dbReference type="AlphaFoldDB" id="A0A6J8D258"/>
<dbReference type="PANTHER" id="PTHR10334">
    <property type="entry name" value="CYSTEINE-RICH SECRETORY PROTEIN-RELATED"/>
    <property type="match status" value="1"/>
</dbReference>
<feature type="domain" description="SCP" evidence="2">
    <location>
        <begin position="212"/>
        <end position="344"/>
    </location>
</feature>
<dbReference type="EMBL" id="CACVKT020006392">
    <property type="protein sequence ID" value="CAC5401220.1"/>
    <property type="molecule type" value="Genomic_DNA"/>
</dbReference>
<comment type="similarity">
    <text evidence="1">Belongs to the cornifelin family.</text>
</comment>
<sequence length="437" mass="48440">MDTNDADEKVIMTGGSFANEDTSLVVSTQPKTISRRESEARNKSAFNGPFDDAHCERNWSSGICACGKDEKRSGCCYLCCWPYFKYMIATRLGETPFMALIPCAAFALRIKVRTLFGIKGSLVSDFWTTCCCEPCAVCQMTKELDSIGIRRLTMMFKIAVASAVISLVLSANIDDPLLHTDWVTDIPVVTKAGGHAHGFQPYQVANAGISQAERQPIVDIHNKYRRMIGHNATNMMKLYWDNDLAKTAQQHAEQCEFGHDKLVNRRPSCKSLGRMFSVKQWFDEKVNFAYGFGTKTLQWTDIGHFTQLASWHITKVGCGYAECVGRADKSSMVCNYAYGQYYEDLQRPYTAGALCGECPDHCDNGLCDCGNTTCENFGVLDVKTCTCKCLPYYSGKSCEQVTCATAEHTTCAKQTMVDCRTGVNTAAVCPRACGRCH</sequence>
<protein>
    <submittedName>
        <fullName evidence="3">CRISP</fullName>
    </submittedName>
</protein>
<dbReference type="SMART" id="SM00198">
    <property type="entry name" value="SCP"/>
    <property type="match status" value="1"/>
</dbReference>
<evidence type="ECO:0000256" key="1">
    <source>
        <dbReference type="ARBA" id="ARBA00009024"/>
    </source>
</evidence>
<dbReference type="Proteomes" id="UP000507470">
    <property type="component" value="Unassembled WGS sequence"/>
</dbReference>
<dbReference type="Gene3D" id="3.40.33.10">
    <property type="entry name" value="CAP"/>
    <property type="match status" value="1"/>
</dbReference>
<dbReference type="OrthoDB" id="1045822at2759"/>
<dbReference type="InterPro" id="IPR014044">
    <property type="entry name" value="CAP_dom"/>
</dbReference>
<accession>A0A6J8D258</accession>
<reference evidence="3 4" key="1">
    <citation type="submission" date="2020-06" db="EMBL/GenBank/DDBJ databases">
        <authorList>
            <person name="Li R."/>
            <person name="Bekaert M."/>
        </authorList>
    </citation>
    <scope>NUCLEOTIDE SEQUENCE [LARGE SCALE GENOMIC DNA]</scope>
    <source>
        <strain evidence="4">wild</strain>
    </source>
</reference>
<dbReference type="Pfam" id="PF04749">
    <property type="entry name" value="PLAC8"/>
    <property type="match status" value="1"/>
</dbReference>
<name>A0A6J8D258_MYTCO</name>
<proteinExistence type="inferred from homology"/>
<dbReference type="SUPFAM" id="SSF55797">
    <property type="entry name" value="PR-1-like"/>
    <property type="match status" value="1"/>
</dbReference>
<evidence type="ECO:0000313" key="4">
    <source>
        <dbReference type="Proteomes" id="UP000507470"/>
    </source>
</evidence>
<dbReference type="Pfam" id="PF00188">
    <property type="entry name" value="CAP"/>
    <property type="match status" value="1"/>
</dbReference>
<dbReference type="InterPro" id="IPR001283">
    <property type="entry name" value="CRISP-related"/>
</dbReference>
<evidence type="ECO:0000313" key="3">
    <source>
        <dbReference type="EMBL" id="CAC5401220.1"/>
    </source>
</evidence>
<evidence type="ECO:0000259" key="2">
    <source>
        <dbReference type="SMART" id="SM00198"/>
    </source>
</evidence>
<dbReference type="PRINTS" id="PR00837">
    <property type="entry name" value="V5TPXLIKE"/>
</dbReference>
<dbReference type="InterPro" id="IPR006461">
    <property type="entry name" value="PLAC_motif_containing"/>
</dbReference>
<dbReference type="NCBIfam" id="TIGR01571">
    <property type="entry name" value="A_thal_Cys_rich"/>
    <property type="match status" value="1"/>
</dbReference>
<gene>
    <name evidence="3" type="ORF">MCOR_35323</name>
</gene>
<organism evidence="3 4">
    <name type="scientific">Mytilus coruscus</name>
    <name type="common">Sea mussel</name>
    <dbReference type="NCBI Taxonomy" id="42192"/>
    <lineage>
        <taxon>Eukaryota</taxon>
        <taxon>Metazoa</taxon>
        <taxon>Spiralia</taxon>
        <taxon>Lophotrochozoa</taxon>
        <taxon>Mollusca</taxon>
        <taxon>Bivalvia</taxon>
        <taxon>Autobranchia</taxon>
        <taxon>Pteriomorphia</taxon>
        <taxon>Mytilida</taxon>
        <taxon>Mytiloidea</taxon>
        <taxon>Mytilidae</taxon>
        <taxon>Mytilinae</taxon>
        <taxon>Mytilus</taxon>
    </lineage>
</organism>
<keyword evidence="4" id="KW-1185">Reference proteome</keyword>
<dbReference type="CDD" id="cd05380">
    <property type="entry name" value="CAP_euk"/>
    <property type="match status" value="1"/>
</dbReference>
<dbReference type="InterPro" id="IPR035940">
    <property type="entry name" value="CAP_sf"/>
</dbReference>